<dbReference type="AlphaFoldDB" id="A0A9J5ZII7"/>
<dbReference type="EMBL" id="JACXVP010000004">
    <property type="protein sequence ID" value="KAG5612309.1"/>
    <property type="molecule type" value="Genomic_DNA"/>
</dbReference>
<comment type="caution">
    <text evidence="1">The sequence shown here is derived from an EMBL/GenBank/DDBJ whole genome shotgun (WGS) entry which is preliminary data.</text>
</comment>
<evidence type="ECO:0000313" key="1">
    <source>
        <dbReference type="EMBL" id="KAG5612309.1"/>
    </source>
</evidence>
<sequence>MDGLSIWAFKNEHLQKRSNVTATNLAEDQTLRLRLFMEIYMTVWTSTNNQQLFCIQHRDPKEIRNKSIIRL</sequence>
<reference evidence="1 2" key="1">
    <citation type="submission" date="2020-09" db="EMBL/GenBank/DDBJ databases">
        <title>De no assembly of potato wild relative species, Solanum commersonii.</title>
        <authorList>
            <person name="Cho K."/>
        </authorList>
    </citation>
    <scope>NUCLEOTIDE SEQUENCE [LARGE SCALE GENOMIC DNA]</scope>
    <source>
        <strain evidence="1">LZ3.2</strain>
        <tissue evidence="1">Leaf</tissue>
    </source>
</reference>
<keyword evidence="2" id="KW-1185">Reference proteome</keyword>
<accession>A0A9J5ZII7</accession>
<evidence type="ECO:0000313" key="2">
    <source>
        <dbReference type="Proteomes" id="UP000824120"/>
    </source>
</evidence>
<proteinExistence type="predicted"/>
<dbReference type="Proteomes" id="UP000824120">
    <property type="component" value="Chromosome 4"/>
</dbReference>
<gene>
    <name evidence="1" type="ORF">H5410_023590</name>
</gene>
<protein>
    <submittedName>
        <fullName evidence="1">Uncharacterized protein</fullName>
    </submittedName>
</protein>
<organism evidence="1 2">
    <name type="scientific">Solanum commersonii</name>
    <name type="common">Commerson's wild potato</name>
    <name type="synonym">Commerson's nightshade</name>
    <dbReference type="NCBI Taxonomy" id="4109"/>
    <lineage>
        <taxon>Eukaryota</taxon>
        <taxon>Viridiplantae</taxon>
        <taxon>Streptophyta</taxon>
        <taxon>Embryophyta</taxon>
        <taxon>Tracheophyta</taxon>
        <taxon>Spermatophyta</taxon>
        <taxon>Magnoliopsida</taxon>
        <taxon>eudicotyledons</taxon>
        <taxon>Gunneridae</taxon>
        <taxon>Pentapetalae</taxon>
        <taxon>asterids</taxon>
        <taxon>lamiids</taxon>
        <taxon>Solanales</taxon>
        <taxon>Solanaceae</taxon>
        <taxon>Solanoideae</taxon>
        <taxon>Solaneae</taxon>
        <taxon>Solanum</taxon>
    </lineage>
</organism>
<name>A0A9J5ZII7_SOLCO</name>